<dbReference type="InterPro" id="IPR000792">
    <property type="entry name" value="Tscrpt_reg_LuxR_C"/>
</dbReference>
<dbReference type="PROSITE" id="PS50110">
    <property type="entry name" value="RESPONSE_REGULATORY"/>
    <property type="match status" value="1"/>
</dbReference>
<evidence type="ECO:0000259" key="5">
    <source>
        <dbReference type="PROSITE" id="PS50043"/>
    </source>
</evidence>
<dbReference type="PROSITE" id="PS00622">
    <property type="entry name" value="HTH_LUXR_1"/>
    <property type="match status" value="1"/>
</dbReference>
<evidence type="ECO:0000259" key="6">
    <source>
        <dbReference type="PROSITE" id="PS50110"/>
    </source>
</evidence>
<dbReference type="InterPro" id="IPR016032">
    <property type="entry name" value="Sig_transdc_resp-reg_C-effctor"/>
</dbReference>
<dbReference type="Proteomes" id="UP001621714">
    <property type="component" value="Unassembled WGS sequence"/>
</dbReference>
<proteinExistence type="predicted"/>
<sequence>METLLPMHSPQAKACVWILDDEPALCDSLAWLVSTVGLKARTFTQLEPFWAAFDAQHPACVLLDIRLPQVNGLDVLSALQQRHPEVPVLMMSGHADVGLAVTALKKGARDFFEKPMSDQALIDAIHQALAAHQASLEAAEAVTELRQRYAQLTAREQEVMQWLVAGHPSKRIADQLQISVKTVDVHRHHILSKMQAQHLAALIHQAYRLGWVSTLPS</sequence>
<evidence type="ECO:0000313" key="7">
    <source>
        <dbReference type="EMBL" id="MFK7160215.1"/>
    </source>
</evidence>
<dbReference type="Pfam" id="PF00196">
    <property type="entry name" value="GerE"/>
    <property type="match status" value="1"/>
</dbReference>
<dbReference type="SUPFAM" id="SSF46894">
    <property type="entry name" value="C-terminal effector domain of the bipartite response regulators"/>
    <property type="match status" value="1"/>
</dbReference>
<accession>A0ABW8PVA1</accession>
<protein>
    <submittedName>
        <fullName evidence="7">Response regulator</fullName>
    </submittedName>
</protein>
<reference evidence="7 8" key="1">
    <citation type="submission" date="2024-02" db="EMBL/GenBank/DDBJ databases">
        <title>Marinospirillum sp. MEB 164 isolated from Lonar lake sediment.</title>
        <authorList>
            <person name="Joshi A."/>
            <person name="Thite S."/>
        </authorList>
    </citation>
    <scope>NUCLEOTIDE SEQUENCE [LARGE SCALE GENOMIC DNA]</scope>
    <source>
        <strain evidence="7 8">MEB164</strain>
    </source>
</reference>
<gene>
    <name evidence="7" type="ORF">V6U78_04100</name>
</gene>
<dbReference type="SMART" id="SM00448">
    <property type="entry name" value="REC"/>
    <property type="match status" value="1"/>
</dbReference>
<comment type="caution">
    <text evidence="7">The sequence shown here is derived from an EMBL/GenBank/DDBJ whole genome shotgun (WGS) entry which is preliminary data.</text>
</comment>
<evidence type="ECO:0000313" key="8">
    <source>
        <dbReference type="Proteomes" id="UP001621714"/>
    </source>
</evidence>
<keyword evidence="3" id="KW-0804">Transcription</keyword>
<feature type="domain" description="Response regulatory" evidence="6">
    <location>
        <begin position="15"/>
        <end position="129"/>
    </location>
</feature>
<dbReference type="Gene3D" id="3.40.50.2300">
    <property type="match status" value="1"/>
</dbReference>
<dbReference type="InterPro" id="IPR011006">
    <property type="entry name" value="CheY-like_superfamily"/>
</dbReference>
<keyword evidence="4" id="KW-0597">Phosphoprotein</keyword>
<name>A0ABW8PVA1_9GAMM</name>
<dbReference type="PRINTS" id="PR00038">
    <property type="entry name" value="HTHLUXR"/>
</dbReference>
<dbReference type="InterPro" id="IPR001789">
    <property type="entry name" value="Sig_transdc_resp-reg_receiver"/>
</dbReference>
<dbReference type="PROSITE" id="PS50043">
    <property type="entry name" value="HTH_LUXR_2"/>
    <property type="match status" value="1"/>
</dbReference>
<dbReference type="SMART" id="SM00421">
    <property type="entry name" value="HTH_LUXR"/>
    <property type="match status" value="1"/>
</dbReference>
<dbReference type="SUPFAM" id="SSF52172">
    <property type="entry name" value="CheY-like"/>
    <property type="match status" value="1"/>
</dbReference>
<dbReference type="PANTHER" id="PTHR44688:SF16">
    <property type="entry name" value="DNA-BINDING TRANSCRIPTIONAL ACTIVATOR DEVR_DOSR"/>
    <property type="match status" value="1"/>
</dbReference>
<keyword evidence="8" id="KW-1185">Reference proteome</keyword>
<evidence type="ECO:0000256" key="1">
    <source>
        <dbReference type="ARBA" id="ARBA00023015"/>
    </source>
</evidence>
<evidence type="ECO:0000256" key="2">
    <source>
        <dbReference type="ARBA" id="ARBA00023125"/>
    </source>
</evidence>
<evidence type="ECO:0000256" key="4">
    <source>
        <dbReference type="PROSITE-ProRule" id="PRU00169"/>
    </source>
</evidence>
<evidence type="ECO:0000256" key="3">
    <source>
        <dbReference type="ARBA" id="ARBA00023163"/>
    </source>
</evidence>
<dbReference type="InterPro" id="IPR036388">
    <property type="entry name" value="WH-like_DNA-bd_sf"/>
</dbReference>
<dbReference type="RefSeq" id="WP_405337476.1">
    <property type="nucleotide sequence ID" value="NZ_JBANFI010000002.1"/>
</dbReference>
<feature type="domain" description="HTH luxR-type" evidence="5">
    <location>
        <begin position="145"/>
        <end position="210"/>
    </location>
</feature>
<feature type="modified residue" description="4-aspartylphosphate" evidence="4">
    <location>
        <position position="64"/>
    </location>
</feature>
<dbReference type="PANTHER" id="PTHR44688">
    <property type="entry name" value="DNA-BINDING TRANSCRIPTIONAL ACTIVATOR DEVR_DOSR"/>
    <property type="match status" value="1"/>
</dbReference>
<dbReference type="Pfam" id="PF00072">
    <property type="entry name" value="Response_reg"/>
    <property type="match status" value="1"/>
</dbReference>
<dbReference type="EMBL" id="JBANFI010000002">
    <property type="protein sequence ID" value="MFK7160215.1"/>
    <property type="molecule type" value="Genomic_DNA"/>
</dbReference>
<dbReference type="CDD" id="cd06170">
    <property type="entry name" value="LuxR_C_like"/>
    <property type="match status" value="1"/>
</dbReference>
<keyword evidence="2" id="KW-0238">DNA-binding</keyword>
<dbReference type="Gene3D" id="1.10.10.10">
    <property type="entry name" value="Winged helix-like DNA-binding domain superfamily/Winged helix DNA-binding domain"/>
    <property type="match status" value="1"/>
</dbReference>
<organism evidence="7 8">
    <name type="scientific">Marinospirillum alkalitolerans</name>
    <dbReference type="NCBI Taxonomy" id="3123374"/>
    <lineage>
        <taxon>Bacteria</taxon>
        <taxon>Pseudomonadati</taxon>
        <taxon>Pseudomonadota</taxon>
        <taxon>Gammaproteobacteria</taxon>
        <taxon>Oceanospirillales</taxon>
        <taxon>Oceanospirillaceae</taxon>
        <taxon>Marinospirillum</taxon>
    </lineage>
</organism>
<keyword evidence="1" id="KW-0805">Transcription regulation</keyword>